<protein>
    <submittedName>
        <fullName evidence="1">Uncharacterized protein</fullName>
    </submittedName>
</protein>
<name>A0A1B7MSW4_9AGAM</name>
<keyword evidence="2" id="KW-1185">Reference proteome</keyword>
<accession>A0A1B7MSW4</accession>
<sequence length="96" mass="10702">MLKESISPSWMSIFGFLTGEGLSWGWVVYFAPSVAEFVTPFLLNHFVLPAANPNTGREISERQALKPQSRCDRAYYGILSSPDFEVVCRSHRGGSC</sequence>
<dbReference type="Proteomes" id="UP000092154">
    <property type="component" value="Unassembled WGS sequence"/>
</dbReference>
<dbReference type="AlphaFoldDB" id="A0A1B7MSW4"/>
<dbReference type="OrthoDB" id="5595751at2759"/>
<gene>
    <name evidence="1" type="ORF">K503DRAFT_353133</name>
</gene>
<dbReference type="EMBL" id="KV448480">
    <property type="protein sequence ID" value="OAX35647.1"/>
    <property type="molecule type" value="Genomic_DNA"/>
</dbReference>
<evidence type="ECO:0000313" key="2">
    <source>
        <dbReference type="Proteomes" id="UP000092154"/>
    </source>
</evidence>
<evidence type="ECO:0000313" key="1">
    <source>
        <dbReference type="EMBL" id="OAX35647.1"/>
    </source>
</evidence>
<reference evidence="1 2" key="1">
    <citation type="submission" date="2016-06" db="EMBL/GenBank/DDBJ databases">
        <title>Comparative genomics of the ectomycorrhizal sister species Rhizopogon vinicolor and Rhizopogon vesiculosus (Basidiomycota: Boletales) reveals a divergence of the mating type B locus.</title>
        <authorList>
            <consortium name="DOE Joint Genome Institute"/>
            <person name="Mujic A.B."/>
            <person name="Kuo A."/>
            <person name="Tritt A."/>
            <person name="Lipzen A."/>
            <person name="Chen C."/>
            <person name="Johnson J."/>
            <person name="Sharma A."/>
            <person name="Barry K."/>
            <person name="Grigoriev I.V."/>
            <person name="Spatafora J.W."/>
        </authorList>
    </citation>
    <scope>NUCLEOTIDE SEQUENCE [LARGE SCALE GENOMIC DNA]</scope>
    <source>
        <strain evidence="1 2">AM-OR11-026</strain>
    </source>
</reference>
<proteinExistence type="predicted"/>
<dbReference type="InParanoid" id="A0A1B7MSW4"/>
<organism evidence="1 2">
    <name type="scientific">Rhizopogon vinicolor AM-OR11-026</name>
    <dbReference type="NCBI Taxonomy" id="1314800"/>
    <lineage>
        <taxon>Eukaryota</taxon>
        <taxon>Fungi</taxon>
        <taxon>Dikarya</taxon>
        <taxon>Basidiomycota</taxon>
        <taxon>Agaricomycotina</taxon>
        <taxon>Agaricomycetes</taxon>
        <taxon>Agaricomycetidae</taxon>
        <taxon>Boletales</taxon>
        <taxon>Suillineae</taxon>
        <taxon>Rhizopogonaceae</taxon>
        <taxon>Rhizopogon</taxon>
    </lineage>
</organism>